<protein>
    <submittedName>
        <fullName evidence="3">CpeT/CpcT family (DUF1001)</fullName>
    </submittedName>
</protein>
<accession>A0A9E7KB47</accession>
<dbReference type="GO" id="GO:0016829">
    <property type="term" value="F:lyase activity"/>
    <property type="evidence" value="ECO:0007669"/>
    <property type="project" value="UniProtKB-KW"/>
</dbReference>
<dbReference type="AlphaFoldDB" id="A0A9E7KB47"/>
<sequence>MGTGTEEPSSSGGGSASRARGLAVKALVLLGGALLLKWLRKSTTRWDHARAVADSLIGEKFSREQARRDPAGYFNMRTLTCPATEMVDGSRVLYFEQAFWRTHQKPFRQRFYMVKPCPKEMKCDVQLSSYAIRDVEEYKNFCDRPKDQRPQPEEVIGDITEHLTTVHLSRCERGKRCLYEGSTPPSGYPNSWNGASYCTSELIVHKNGEVHTWDRGYDDEGNQVWGPKAGPYEFKPATPSSYDYMFSPLNLPSALALEKTTENSFAVGFMM</sequence>
<keyword evidence="4" id="KW-1185">Reference proteome</keyword>
<evidence type="ECO:0000313" key="4">
    <source>
        <dbReference type="Proteomes" id="UP001055439"/>
    </source>
</evidence>
<dbReference type="CDD" id="cd16338">
    <property type="entry name" value="CpcT"/>
    <property type="match status" value="1"/>
</dbReference>
<keyword evidence="2" id="KW-0456">Lyase</keyword>
<dbReference type="Pfam" id="PF06206">
    <property type="entry name" value="CpeT"/>
    <property type="match status" value="1"/>
</dbReference>
<dbReference type="PANTHER" id="PTHR35137:SF1">
    <property type="entry name" value="CHROMOPHORE LYASE CRL, CHLOROPLASTIC"/>
    <property type="match status" value="1"/>
</dbReference>
<dbReference type="Gene3D" id="2.40.128.590">
    <property type="entry name" value="CpcT/CpeT domain"/>
    <property type="match status" value="1"/>
</dbReference>
<dbReference type="EMBL" id="CP097508">
    <property type="protein sequence ID" value="URE10759.1"/>
    <property type="molecule type" value="Genomic_DNA"/>
</dbReference>
<name>A0A9E7KB47_9LILI</name>
<dbReference type="OrthoDB" id="1891035at2759"/>
<proteinExistence type="inferred from homology"/>
<dbReference type="Proteomes" id="UP001055439">
    <property type="component" value="Chromosome 6"/>
</dbReference>
<evidence type="ECO:0000256" key="2">
    <source>
        <dbReference type="ARBA" id="ARBA00023239"/>
    </source>
</evidence>
<evidence type="ECO:0000256" key="1">
    <source>
        <dbReference type="ARBA" id="ARBA00008206"/>
    </source>
</evidence>
<dbReference type="PANTHER" id="PTHR35137">
    <property type="entry name" value="CHROMOPHORE LYASE CRL, CHLOROPLASTIC"/>
    <property type="match status" value="1"/>
</dbReference>
<organism evidence="3 4">
    <name type="scientific">Musa troglodytarum</name>
    <name type="common">fe'i banana</name>
    <dbReference type="NCBI Taxonomy" id="320322"/>
    <lineage>
        <taxon>Eukaryota</taxon>
        <taxon>Viridiplantae</taxon>
        <taxon>Streptophyta</taxon>
        <taxon>Embryophyta</taxon>
        <taxon>Tracheophyta</taxon>
        <taxon>Spermatophyta</taxon>
        <taxon>Magnoliopsida</taxon>
        <taxon>Liliopsida</taxon>
        <taxon>Zingiberales</taxon>
        <taxon>Musaceae</taxon>
        <taxon>Musa</taxon>
    </lineage>
</organism>
<gene>
    <name evidence="3" type="ORF">MUK42_24619</name>
</gene>
<reference evidence="3" key="1">
    <citation type="submission" date="2022-05" db="EMBL/GenBank/DDBJ databases">
        <title>The Musa troglodytarum L. genome provides insights into the mechanism of non-climacteric behaviour and enrichment of carotenoids.</title>
        <authorList>
            <person name="Wang J."/>
        </authorList>
    </citation>
    <scope>NUCLEOTIDE SEQUENCE</scope>
    <source>
        <tissue evidence="3">Leaf</tissue>
    </source>
</reference>
<comment type="similarity">
    <text evidence="1">Belongs to the CpcT/CpeT biliprotein lyase family.</text>
</comment>
<dbReference type="InterPro" id="IPR010404">
    <property type="entry name" value="CpcT/CpeT"/>
</dbReference>
<dbReference type="InterPro" id="IPR038672">
    <property type="entry name" value="CpcT/CpeT_sf"/>
</dbReference>
<evidence type="ECO:0000313" key="3">
    <source>
        <dbReference type="EMBL" id="URE10759.1"/>
    </source>
</evidence>